<keyword evidence="2 7" id="KW-0240">DNA-directed RNA polymerase</keyword>
<evidence type="ECO:0000259" key="6">
    <source>
        <dbReference type="Pfam" id="PF13656"/>
    </source>
</evidence>
<evidence type="ECO:0000256" key="1">
    <source>
        <dbReference type="ARBA" id="ARBA00004123"/>
    </source>
</evidence>
<feature type="domain" description="DNA-directed RNA polymerase RBP11-like dimerisation" evidence="6">
    <location>
        <begin position="30"/>
        <end position="102"/>
    </location>
</feature>
<dbReference type="InterPro" id="IPR009025">
    <property type="entry name" value="RBP11-like_dimer"/>
</dbReference>
<organism evidence="7 8">
    <name type="scientific">Calocera viscosa (strain TUFC12733)</name>
    <dbReference type="NCBI Taxonomy" id="1330018"/>
    <lineage>
        <taxon>Eukaryota</taxon>
        <taxon>Fungi</taxon>
        <taxon>Dikarya</taxon>
        <taxon>Basidiomycota</taxon>
        <taxon>Agaricomycotina</taxon>
        <taxon>Dacrymycetes</taxon>
        <taxon>Dacrymycetales</taxon>
        <taxon>Dacrymycetaceae</taxon>
        <taxon>Calocera</taxon>
    </lineage>
</organism>
<evidence type="ECO:0000313" key="7">
    <source>
        <dbReference type="EMBL" id="KZO94194.1"/>
    </source>
</evidence>
<evidence type="ECO:0000256" key="3">
    <source>
        <dbReference type="ARBA" id="ARBA00023163"/>
    </source>
</evidence>
<dbReference type="GO" id="GO:0006366">
    <property type="term" value="P:transcription by RNA polymerase II"/>
    <property type="evidence" value="ECO:0007669"/>
    <property type="project" value="InterPro"/>
</dbReference>
<dbReference type="PANTHER" id="PTHR13946:SF16">
    <property type="entry name" value="DNA-DIRECTED RNA POLYMERASE II SUBUNIT RPB11"/>
    <property type="match status" value="1"/>
</dbReference>
<dbReference type="GO" id="GO:0003899">
    <property type="term" value="F:DNA-directed RNA polymerase activity"/>
    <property type="evidence" value="ECO:0007669"/>
    <property type="project" value="InterPro"/>
</dbReference>
<proteinExistence type="inferred from homology"/>
<protein>
    <submittedName>
        <fullName evidence="7">DNA-directed RNA polymerase II</fullName>
    </submittedName>
</protein>
<dbReference type="AlphaFoldDB" id="A0A167K2J9"/>
<keyword evidence="3" id="KW-0804">Transcription</keyword>
<dbReference type="EMBL" id="KV417296">
    <property type="protein sequence ID" value="KZO94194.1"/>
    <property type="molecule type" value="Genomic_DNA"/>
</dbReference>
<accession>A0A167K2J9</accession>
<dbReference type="STRING" id="1330018.A0A167K2J9"/>
<comment type="similarity">
    <text evidence="5">Belongs to the archaeal Rpo11/eukaryotic RPB11/RPC19 RNA polymerase subunit family.</text>
</comment>
<name>A0A167K2J9_CALVF</name>
<evidence type="ECO:0000313" key="8">
    <source>
        <dbReference type="Proteomes" id="UP000076738"/>
    </source>
</evidence>
<comment type="subcellular location">
    <subcellularLocation>
        <location evidence="1">Nucleus</location>
    </subcellularLocation>
</comment>
<dbReference type="SUPFAM" id="SSF55257">
    <property type="entry name" value="RBP11-like subunits of RNA polymerase"/>
    <property type="match status" value="1"/>
</dbReference>
<dbReference type="PANTHER" id="PTHR13946">
    <property type="entry name" value="DNA-DIRECTED RNA POLYMERASE I,II,III"/>
    <property type="match status" value="1"/>
</dbReference>
<dbReference type="HAMAP" id="MF_00261">
    <property type="entry name" value="RNApol_arch_Rpo11"/>
    <property type="match status" value="1"/>
</dbReference>
<sequence>MNALPRFELFTLGDGEKAIEVVEDTKIPNAATIRVAKQDHTLANMIRGYLLKNPKVLFAGYKVPHPLEPHFILKIQTDGTATPVEVLQEVCTTLLTLVAKIEGKFKEQFQQKELEVGLEEPYGAPGGRLPRGDYTEPRRANAMDYLDF</sequence>
<gene>
    <name evidence="7" type="ORF">CALVIDRAFT_539234</name>
</gene>
<dbReference type="Pfam" id="PF13656">
    <property type="entry name" value="RNA_pol_L_2"/>
    <property type="match status" value="1"/>
</dbReference>
<reference evidence="7 8" key="1">
    <citation type="journal article" date="2016" name="Mol. Biol. Evol.">
        <title>Comparative Genomics of Early-Diverging Mushroom-Forming Fungi Provides Insights into the Origins of Lignocellulose Decay Capabilities.</title>
        <authorList>
            <person name="Nagy L.G."/>
            <person name="Riley R."/>
            <person name="Tritt A."/>
            <person name="Adam C."/>
            <person name="Daum C."/>
            <person name="Floudas D."/>
            <person name="Sun H."/>
            <person name="Yadav J.S."/>
            <person name="Pangilinan J."/>
            <person name="Larsson K.H."/>
            <person name="Matsuura K."/>
            <person name="Barry K."/>
            <person name="Labutti K."/>
            <person name="Kuo R."/>
            <person name="Ohm R.A."/>
            <person name="Bhattacharya S.S."/>
            <person name="Shirouzu T."/>
            <person name="Yoshinaga Y."/>
            <person name="Martin F.M."/>
            <person name="Grigoriev I.V."/>
            <person name="Hibbett D.S."/>
        </authorList>
    </citation>
    <scope>NUCLEOTIDE SEQUENCE [LARGE SCALE GENOMIC DNA]</scope>
    <source>
        <strain evidence="7 8">TUFC12733</strain>
    </source>
</reference>
<dbReference type="InterPro" id="IPR022905">
    <property type="entry name" value="Rpo11-like"/>
</dbReference>
<dbReference type="GO" id="GO:0046983">
    <property type="term" value="F:protein dimerization activity"/>
    <property type="evidence" value="ECO:0007669"/>
    <property type="project" value="InterPro"/>
</dbReference>
<dbReference type="CDD" id="cd06926">
    <property type="entry name" value="RNAP_II_RPB11"/>
    <property type="match status" value="1"/>
</dbReference>
<keyword evidence="4" id="KW-0539">Nucleus</keyword>
<dbReference type="OrthoDB" id="10248581at2759"/>
<dbReference type="Gene3D" id="3.30.1360.10">
    <property type="entry name" value="RNA polymerase, RBP11-like subunit"/>
    <property type="match status" value="1"/>
</dbReference>
<dbReference type="Proteomes" id="UP000076738">
    <property type="component" value="Unassembled WGS sequence"/>
</dbReference>
<evidence type="ECO:0000256" key="5">
    <source>
        <dbReference type="ARBA" id="ARBA00025751"/>
    </source>
</evidence>
<dbReference type="InterPro" id="IPR036603">
    <property type="entry name" value="RBP11-like"/>
</dbReference>
<dbReference type="InterPro" id="IPR037685">
    <property type="entry name" value="RBP11"/>
</dbReference>
<evidence type="ECO:0000256" key="2">
    <source>
        <dbReference type="ARBA" id="ARBA00022478"/>
    </source>
</evidence>
<evidence type="ECO:0000256" key="4">
    <source>
        <dbReference type="ARBA" id="ARBA00023242"/>
    </source>
</evidence>
<dbReference type="GO" id="GO:0005665">
    <property type="term" value="C:RNA polymerase II, core complex"/>
    <property type="evidence" value="ECO:0007669"/>
    <property type="project" value="InterPro"/>
</dbReference>
<keyword evidence="8" id="KW-1185">Reference proteome</keyword>